<feature type="domain" description="AKNA" evidence="2">
    <location>
        <begin position="330"/>
        <end position="422"/>
    </location>
</feature>
<evidence type="ECO:0000313" key="3">
    <source>
        <dbReference type="Ensembl" id="ENSCGRP00001003895.1"/>
    </source>
</evidence>
<dbReference type="Pfam" id="PF12443">
    <property type="entry name" value="AKNA"/>
    <property type="match status" value="1"/>
</dbReference>
<reference evidence="3" key="1">
    <citation type="submission" date="2025-08" db="UniProtKB">
        <authorList>
            <consortium name="Ensembl"/>
        </authorList>
    </citation>
    <scope>IDENTIFICATION</scope>
</reference>
<feature type="compositionally biased region" description="Basic and acidic residues" evidence="1">
    <location>
        <begin position="210"/>
        <end position="229"/>
    </location>
</feature>
<name>A0A8C2LGQ3_CRIGR</name>
<reference evidence="3" key="2">
    <citation type="submission" date="2025-09" db="UniProtKB">
        <authorList>
            <consortium name="Ensembl"/>
        </authorList>
    </citation>
    <scope>IDENTIFICATION</scope>
</reference>
<feature type="compositionally biased region" description="Polar residues" evidence="1">
    <location>
        <begin position="230"/>
        <end position="248"/>
    </location>
</feature>
<dbReference type="Ensembl" id="ENSCGRT00001005736.1">
    <property type="protein sequence ID" value="ENSCGRP00001003895.1"/>
    <property type="gene ID" value="ENSCGRG00001004836.1"/>
</dbReference>
<dbReference type="Proteomes" id="UP000694386">
    <property type="component" value="Unplaced"/>
</dbReference>
<proteinExistence type="predicted"/>
<feature type="compositionally biased region" description="Polar residues" evidence="1">
    <location>
        <begin position="194"/>
        <end position="208"/>
    </location>
</feature>
<feature type="compositionally biased region" description="Polar residues" evidence="1">
    <location>
        <begin position="481"/>
        <end position="492"/>
    </location>
</feature>
<feature type="compositionally biased region" description="Polar residues" evidence="1">
    <location>
        <begin position="168"/>
        <end position="185"/>
    </location>
</feature>
<organism evidence="3 4">
    <name type="scientific">Cricetulus griseus</name>
    <name type="common">Chinese hamster</name>
    <name type="synonym">Cricetulus barabensis griseus</name>
    <dbReference type="NCBI Taxonomy" id="10029"/>
    <lineage>
        <taxon>Eukaryota</taxon>
        <taxon>Metazoa</taxon>
        <taxon>Chordata</taxon>
        <taxon>Craniata</taxon>
        <taxon>Vertebrata</taxon>
        <taxon>Euteleostomi</taxon>
        <taxon>Mammalia</taxon>
        <taxon>Eutheria</taxon>
        <taxon>Euarchontoglires</taxon>
        <taxon>Glires</taxon>
        <taxon>Rodentia</taxon>
        <taxon>Myomorpha</taxon>
        <taxon>Muroidea</taxon>
        <taxon>Cricetidae</taxon>
        <taxon>Cricetinae</taxon>
        <taxon>Cricetulus</taxon>
    </lineage>
</organism>
<dbReference type="PANTHER" id="PTHR21510:SF16">
    <property type="entry name" value="PROTEIN AKNAD1"/>
    <property type="match status" value="1"/>
</dbReference>
<dbReference type="InterPro" id="IPR052655">
    <property type="entry name" value="AKNA_Centrosome-Trans_reg"/>
</dbReference>
<dbReference type="AlphaFoldDB" id="A0A8C2LGQ3"/>
<feature type="region of interest" description="Disordered" evidence="1">
    <location>
        <begin position="481"/>
        <end position="524"/>
    </location>
</feature>
<evidence type="ECO:0000313" key="4">
    <source>
        <dbReference type="Proteomes" id="UP000694386"/>
    </source>
</evidence>
<protein>
    <submittedName>
        <fullName evidence="3">AKNA domain containing 1</fullName>
    </submittedName>
</protein>
<evidence type="ECO:0000256" key="1">
    <source>
        <dbReference type="SAM" id="MobiDB-lite"/>
    </source>
</evidence>
<feature type="region of interest" description="Disordered" evidence="1">
    <location>
        <begin position="422"/>
        <end position="451"/>
    </location>
</feature>
<sequence length="679" mass="75728">MDETDFSEDTTYEQQEDLPYDGVFSQMKMCSSYNFTSINDTLTVSEEVVLPGEESQEKAARYKMSQNEAVVMTSDKITESAVNDRCDKDKQRALASCVTTNKGDASKSHILDILLHHLSREHFLRRQGGIAYETLPETLNANSLSDTTVLTNIISCYAKNSCPKEQTPAFTHQPSPKSGAENSSKPGFFLGTAEESNSLSEKSVTAGQGSHEENPSFLSRSKDPGDKQKNCQGQTPQRQLTEKASSGTRLKYGQDQVHYQLPDFFKVAPKVKIPRNAITNKLFTIANQASCSPRLRNISTVVQDNLGTMSGPNCAQKPQPEQKRKFTELSQQTQMEPATHTKQEALTGVESEKCHLKLIPTNWKDPSPNSYIFQKISQGKQMCQKLKEQTDQLKTKVQDFSRRIKQDSLCHLQDTRLMTKEHTGCLPGSRSSRSEVTGLPRAGPQEITSKELSELAPKMKQKMEKESLKRTHCGKFSITTHVKTPHQDSPLSSDLGPCFPPDSGTGLQSNKCEDSGSKSQISQRFCSKEQPKEFHYRYDTPGQDDLNHNGRYTSAQSLFLHGNKMSSSSCSTSKSTCSQRVNSESFQDEQDTTTGKTYLICNTDPATPSVHLRFLRIPGIQSLCDGNSMEETESKILNSALDHALKTATTLKKTTDQMIKSIGEDLAKAQRWRHQLKHC</sequence>
<feature type="region of interest" description="Disordered" evidence="1">
    <location>
        <begin position="165"/>
        <end position="248"/>
    </location>
</feature>
<dbReference type="PANTHER" id="PTHR21510">
    <property type="entry name" value="AKNA DOMAIN-CONTAINING PROTEIN"/>
    <property type="match status" value="1"/>
</dbReference>
<dbReference type="InterPro" id="IPR022150">
    <property type="entry name" value="AKNA_dom"/>
</dbReference>
<evidence type="ECO:0000259" key="2">
    <source>
        <dbReference type="Pfam" id="PF12443"/>
    </source>
</evidence>
<accession>A0A8C2LGQ3</accession>